<dbReference type="InterPro" id="IPR038765">
    <property type="entry name" value="Papain-like_cys_pep_sf"/>
</dbReference>
<feature type="compositionally biased region" description="Basic and acidic residues" evidence="2">
    <location>
        <begin position="63"/>
        <end position="85"/>
    </location>
</feature>
<evidence type="ECO:0000259" key="3">
    <source>
        <dbReference type="PROSITE" id="PS50802"/>
    </source>
</evidence>
<dbReference type="InterPro" id="IPR050704">
    <property type="entry name" value="Peptidase_C85-like"/>
</dbReference>
<evidence type="ECO:0000313" key="4">
    <source>
        <dbReference type="Proteomes" id="UP000887566"/>
    </source>
</evidence>
<name>A0A914VIW8_9BILA</name>
<dbReference type="GO" id="GO:0004843">
    <property type="term" value="F:cysteine-type deubiquitinase activity"/>
    <property type="evidence" value="ECO:0007669"/>
    <property type="project" value="TreeGrafter"/>
</dbReference>
<protein>
    <submittedName>
        <fullName evidence="5">OTU domain-containing protein</fullName>
    </submittedName>
</protein>
<dbReference type="GO" id="GO:0016579">
    <property type="term" value="P:protein deubiquitination"/>
    <property type="evidence" value="ECO:0007669"/>
    <property type="project" value="TreeGrafter"/>
</dbReference>
<accession>A0A914VIW8</accession>
<dbReference type="SUPFAM" id="SSF54001">
    <property type="entry name" value="Cysteine proteinases"/>
    <property type="match status" value="1"/>
</dbReference>
<organism evidence="4 5">
    <name type="scientific">Plectus sambesii</name>
    <dbReference type="NCBI Taxonomy" id="2011161"/>
    <lineage>
        <taxon>Eukaryota</taxon>
        <taxon>Metazoa</taxon>
        <taxon>Ecdysozoa</taxon>
        <taxon>Nematoda</taxon>
        <taxon>Chromadorea</taxon>
        <taxon>Plectida</taxon>
        <taxon>Plectina</taxon>
        <taxon>Plectoidea</taxon>
        <taxon>Plectidae</taxon>
        <taxon>Plectus</taxon>
    </lineage>
</organism>
<dbReference type="Pfam" id="PF02338">
    <property type="entry name" value="OTU"/>
    <property type="match status" value="1"/>
</dbReference>
<keyword evidence="4" id="KW-1185">Reference proteome</keyword>
<evidence type="ECO:0000313" key="5">
    <source>
        <dbReference type="WBParaSite" id="PSAMB.scaffold2063size25640.g16299.t1"/>
    </source>
</evidence>
<proteinExistence type="predicted"/>
<dbReference type="CDD" id="cd22761">
    <property type="entry name" value="OTU_OTUD6"/>
    <property type="match status" value="1"/>
</dbReference>
<dbReference type="WBParaSite" id="PSAMB.scaffold2063size25640.g16299.t1">
    <property type="protein sequence ID" value="PSAMB.scaffold2063size25640.g16299.t1"/>
    <property type="gene ID" value="PSAMB.scaffold2063size25640.g16299"/>
</dbReference>
<feature type="region of interest" description="Disordered" evidence="2">
    <location>
        <begin position="1"/>
        <end position="22"/>
    </location>
</feature>
<feature type="domain" description="OTU" evidence="3">
    <location>
        <begin position="157"/>
        <end position="299"/>
    </location>
</feature>
<reference evidence="5" key="1">
    <citation type="submission" date="2022-11" db="UniProtKB">
        <authorList>
            <consortium name="WormBaseParasite"/>
        </authorList>
    </citation>
    <scope>IDENTIFICATION</scope>
</reference>
<evidence type="ECO:0000256" key="1">
    <source>
        <dbReference type="ARBA" id="ARBA00022801"/>
    </source>
</evidence>
<dbReference type="AlphaFoldDB" id="A0A914VIW8"/>
<dbReference type="Proteomes" id="UP000887566">
    <property type="component" value="Unplaced"/>
</dbReference>
<dbReference type="PANTHER" id="PTHR12419">
    <property type="entry name" value="OTU DOMAIN CONTAINING PROTEIN"/>
    <property type="match status" value="1"/>
</dbReference>
<dbReference type="InterPro" id="IPR049772">
    <property type="entry name" value="OTU_OTUD6"/>
</dbReference>
<evidence type="ECO:0000256" key="2">
    <source>
        <dbReference type="SAM" id="MobiDB-lite"/>
    </source>
</evidence>
<dbReference type="Gene3D" id="3.90.70.80">
    <property type="match status" value="1"/>
</dbReference>
<dbReference type="PANTHER" id="PTHR12419:SF10">
    <property type="entry name" value="DEUBIQUITINASE OTUD6B"/>
    <property type="match status" value="1"/>
</dbReference>
<dbReference type="InterPro" id="IPR003323">
    <property type="entry name" value="OTU_dom"/>
</dbReference>
<feature type="compositionally biased region" description="Acidic residues" evidence="2">
    <location>
        <begin position="1"/>
        <end position="14"/>
    </location>
</feature>
<sequence length="309" mass="34072">MVNDEAVEDLDGDESTSSPLEELLKVHRKEKKDLLAKITSMKHSVAKGDKKRKKDVAAETEEMEKQLKLRHEAEVSALQKDEKSSESSVPSQPLEALEIADESKSQRVSKAQKRREKKDLQAKQHSQAVSEDAVNAKSAPRNIEMAALAQRLATKNMQIHDIPADGDCLYNAIAHQLCQLGVPSIGDEMRKKAADYIRYRKDEFLPFLTDDNGDMLAEGKFSAYCDAVQGASKGENGGAWGGEPEIRALSMSLKRPIEVLQANAPNIVSGAEFDSEPIQITYHRHAYGLGEHYNSTAPLEKSVNSDSDA</sequence>
<feature type="region of interest" description="Disordered" evidence="2">
    <location>
        <begin position="42"/>
        <end position="138"/>
    </location>
</feature>
<dbReference type="PROSITE" id="PS50802">
    <property type="entry name" value="OTU"/>
    <property type="match status" value="1"/>
</dbReference>
<keyword evidence="1" id="KW-0378">Hydrolase</keyword>